<proteinExistence type="predicted"/>
<organism evidence="2 3">
    <name type="scientific">Paenibacillus ehimensis</name>
    <dbReference type="NCBI Taxonomy" id="79264"/>
    <lineage>
        <taxon>Bacteria</taxon>
        <taxon>Bacillati</taxon>
        <taxon>Bacillota</taxon>
        <taxon>Bacilli</taxon>
        <taxon>Bacillales</taxon>
        <taxon>Paenibacillaceae</taxon>
        <taxon>Paenibacillus</taxon>
    </lineage>
</organism>
<evidence type="ECO:0000313" key="2">
    <source>
        <dbReference type="EMBL" id="MDO3676951.1"/>
    </source>
</evidence>
<accession>A0ABT8V690</accession>
<keyword evidence="3" id="KW-1185">Reference proteome</keyword>
<dbReference type="SUPFAM" id="SSF81301">
    <property type="entry name" value="Nucleotidyltransferase"/>
    <property type="match status" value="1"/>
</dbReference>
<dbReference type="RefSeq" id="WP_302877925.1">
    <property type="nucleotide sequence ID" value="NZ_JAUMKJ010000008.1"/>
</dbReference>
<dbReference type="InterPro" id="IPR043519">
    <property type="entry name" value="NT_sf"/>
</dbReference>
<evidence type="ECO:0000259" key="1">
    <source>
        <dbReference type="Pfam" id="PF01909"/>
    </source>
</evidence>
<name>A0ABT8V690_9BACL</name>
<dbReference type="Gene3D" id="1.20.120.330">
    <property type="entry name" value="Nucleotidyltransferases domain 2"/>
    <property type="match status" value="1"/>
</dbReference>
<dbReference type="EMBL" id="JAUMKJ010000008">
    <property type="protein sequence ID" value="MDO3676951.1"/>
    <property type="molecule type" value="Genomic_DNA"/>
</dbReference>
<feature type="domain" description="Polymerase nucleotidyl transferase" evidence="1">
    <location>
        <begin position="11"/>
        <end position="56"/>
    </location>
</feature>
<dbReference type="Gene3D" id="3.30.460.10">
    <property type="entry name" value="Beta Polymerase, domain 2"/>
    <property type="match status" value="1"/>
</dbReference>
<sequence length="262" mass="30011">MLPIHQEFINQAMERIRQDSRLTGLLVGGSVIRGTVDAYSDLDLIVVYDIAFKEEIMEQRIRIANSFGNLLSAFTGEHVGEPRLVICLYGPQPLHVDLKFISSSELAVRVENPLVLWDRDNSLRSIINETSPSYPTPNPQWMEDRFWVWVHYGATKLGRGELFEFIDLLSYIRSAVLGPLILMNNGHIPSGVRRLEQYAAHEMEELKETLPLHNASSCYHALKASIKIYRRLRQDTEGLIRKEEAEQAAIVYLDSVYDSVRR</sequence>
<reference evidence="2" key="1">
    <citation type="submission" date="2023-07" db="EMBL/GenBank/DDBJ databases">
        <authorList>
            <person name="Aktuganov G."/>
            <person name="Boyko T."/>
            <person name="Delegan Y."/>
            <person name="Galimzianova N."/>
            <person name="Gilvanova E."/>
            <person name="Korobov V."/>
            <person name="Kuzmina L."/>
            <person name="Melentiev A."/>
            <person name="Milman P."/>
            <person name="Ryabova A."/>
            <person name="Stupak E."/>
            <person name="Yasakov T."/>
            <person name="Zharikova N."/>
            <person name="Zhurenko E."/>
        </authorList>
    </citation>
    <scope>NUCLEOTIDE SEQUENCE</scope>
    <source>
        <strain evidence="2">IB-739</strain>
    </source>
</reference>
<comment type="caution">
    <text evidence="2">The sequence shown here is derived from an EMBL/GenBank/DDBJ whole genome shotgun (WGS) entry which is preliminary data.</text>
</comment>
<gene>
    <name evidence="2" type="ORF">Q3C12_08040</name>
</gene>
<dbReference type="Proteomes" id="UP001168883">
    <property type="component" value="Unassembled WGS sequence"/>
</dbReference>
<evidence type="ECO:0000313" key="3">
    <source>
        <dbReference type="Proteomes" id="UP001168883"/>
    </source>
</evidence>
<dbReference type="InterPro" id="IPR002934">
    <property type="entry name" value="Polymerase_NTP_transf_dom"/>
</dbReference>
<dbReference type="Pfam" id="PF01909">
    <property type="entry name" value="NTP_transf_2"/>
    <property type="match status" value="1"/>
</dbReference>
<protein>
    <submittedName>
        <fullName evidence="2">Aminoglycoside 6-adenylyltransferase</fullName>
    </submittedName>
</protein>